<evidence type="ECO:0000256" key="4">
    <source>
        <dbReference type="ARBA" id="ARBA00022692"/>
    </source>
</evidence>
<dbReference type="Proteomes" id="UP001479290">
    <property type="component" value="Unassembled WGS sequence"/>
</dbReference>
<dbReference type="InterPro" id="IPR009030">
    <property type="entry name" value="Growth_fac_rcpt_cys_sf"/>
</dbReference>
<feature type="domain" description="G-protein coupled receptors family 2 profile 2" evidence="20">
    <location>
        <begin position="568"/>
        <end position="809"/>
    </location>
</feature>
<keyword evidence="11" id="KW-0675">Receptor</keyword>
<feature type="domain" description="EGF-like" evidence="18">
    <location>
        <begin position="35"/>
        <end position="72"/>
    </location>
</feature>
<keyword evidence="2" id="KW-1003">Cell membrane</keyword>
<proteinExistence type="predicted"/>
<dbReference type="InterPro" id="IPR017981">
    <property type="entry name" value="GPCR_2-like_7TM"/>
</dbReference>
<dbReference type="InterPro" id="IPR000832">
    <property type="entry name" value="GPCR_2_secretin-like"/>
</dbReference>
<dbReference type="Gene3D" id="2.60.220.50">
    <property type="match status" value="1"/>
</dbReference>
<keyword evidence="22" id="KW-1185">Reference proteome</keyword>
<keyword evidence="9 16" id="KW-0472">Membrane</keyword>
<feature type="region of interest" description="Disordered" evidence="15">
    <location>
        <begin position="828"/>
        <end position="855"/>
    </location>
</feature>
<evidence type="ECO:0000256" key="2">
    <source>
        <dbReference type="ARBA" id="ARBA00022475"/>
    </source>
</evidence>
<evidence type="ECO:0000256" key="14">
    <source>
        <dbReference type="PROSITE-ProRule" id="PRU00076"/>
    </source>
</evidence>
<evidence type="ECO:0000256" key="7">
    <source>
        <dbReference type="ARBA" id="ARBA00022989"/>
    </source>
</evidence>
<dbReference type="SUPFAM" id="SSF81321">
    <property type="entry name" value="Family A G protein-coupled receptor-like"/>
    <property type="match status" value="1"/>
</dbReference>
<keyword evidence="7 16" id="KW-1133">Transmembrane helix</keyword>
<dbReference type="InterPro" id="IPR049883">
    <property type="entry name" value="NOTCH1_EGF-like"/>
</dbReference>
<dbReference type="Pfam" id="PF01825">
    <property type="entry name" value="GPS"/>
    <property type="match status" value="1"/>
</dbReference>
<dbReference type="SMART" id="SM00303">
    <property type="entry name" value="GPS"/>
    <property type="match status" value="1"/>
</dbReference>
<evidence type="ECO:0000256" key="5">
    <source>
        <dbReference type="ARBA" id="ARBA00022729"/>
    </source>
</evidence>
<feature type="transmembrane region" description="Helical" evidence="16">
    <location>
        <begin position="785"/>
        <end position="808"/>
    </location>
</feature>
<dbReference type="GO" id="GO:0005886">
    <property type="term" value="C:plasma membrane"/>
    <property type="evidence" value="ECO:0007669"/>
    <property type="project" value="UniProtKB-SubCell"/>
</dbReference>
<comment type="subcellular location">
    <subcellularLocation>
        <location evidence="1">Cell membrane</location>
        <topology evidence="1">Multi-pass membrane protein</topology>
    </subcellularLocation>
</comment>
<feature type="transmembrane region" description="Helical" evidence="16">
    <location>
        <begin position="671"/>
        <end position="691"/>
    </location>
</feature>
<protein>
    <recommendedName>
        <fullName evidence="23">CD97 antigen-like</fullName>
    </recommendedName>
</protein>
<dbReference type="GO" id="GO:0007189">
    <property type="term" value="P:adenylate cyclase-activating G protein-coupled receptor signaling pathway"/>
    <property type="evidence" value="ECO:0007669"/>
    <property type="project" value="TreeGrafter"/>
</dbReference>
<keyword evidence="13" id="KW-0807">Transducer</keyword>
<keyword evidence="3 14" id="KW-0245">EGF-like domain</keyword>
<dbReference type="Pfam" id="PF07645">
    <property type="entry name" value="EGF_CA"/>
    <property type="match status" value="6"/>
</dbReference>
<dbReference type="EMBL" id="JAWDJR010000001">
    <property type="protein sequence ID" value="KAK9981799.1"/>
    <property type="molecule type" value="Genomic_DNA"/>
</dbReference>
<keyword evidence="8" id="KW-0297">G-protein coupled receptor</keyword>
<comment type="caution">
    <text evidence="14">Lacks conserved residue(s) required for the propagation of feature annotation.</text>
</comment>
<dbReference type="SUPFAM" id="SSF57184">
    <property type="entry name" value="Growth factor receptor domain"/>
    <property type="match status" value="1"/>
</dbReference>
<dbReference type="GO" id="GO:0004930">
    <property type="term" value="F:G protein-coupled receptor activity"/>
    <property type="evidence" value="ECO:0007669"/>
    <property type="project" value="UniProtKB-KW"/>
</dbReference>
<dbReference type="AlphaFoldDB" id="A0AAW2BAM8"/>
<name>A0AAW2BAM8_CULAL</name>
<dbReference type="GO" id="GO:0007166">
    <property type="term" value="P:cell surface receptor signaling pathway"/>
    <property type="evidence" value="ECO:0007669"/>
    <property type="project" value="InterPro"/>
</dbReference>
<keyword evidence="4 16" id="KW-0812">Transmembrane</keyword>
<dbReference type="InterPro" id="IPR057244">
    <property type="entry name" value="GAIN_B"/>
</dbReference>
<evidence type="ECO:0000313" key="21">
    <source>
        <dbReference type="EMBL" id="KAK9981799.1"/>
    </source>
</evidence>
<feature type="domain" description="EGF-like" evidence="18">
    <location>
        <begin position="126"/>
        <end position="168"/>
    </location>
</feature>
<evidence type="ECO:0000256" key="15">
    <source>
        <dbReference type="SAM" id="MobiDB-lite"/>
    </source>
</evidence>
<dbReference type="FunFam" id="2.10.25.10:FF:000038">
    <property type="entry name" value="Fibrillin 2"/>
    <property type="match status" value="6"/>
</dbReference>
<evidence type="ECO:0000313" key="22">
    <source>
        <dbReference type="Proteomes" id="UP001479290"/>
    </source>
</evidence>
<evidence type="ECO:0008006" key="23">
    <source>
        <dbReference type="Google" id="ProtNLM"/>
    </source>
</evidence>
<dbReference type="InterPro" id="IPR000203">
    <property type="entry name" value="GPS"/>
</dbReference>
<dbReference type="Gene3D" id="2.10.25.10">
    <property type="entry name" value="Laminin"/>
    <property type="match status" value="6"/>
</dbReference>
<feature type="transmembrane region" description="Helical" evidence="16">
    <location>
        <begin position="711"/>
        <end position="734"/>
    </location>
</feature>
<dbReference type="SMART" id="SM00181">
    <property type="entry name" value="EGF"/>
    <property type="match status" value="6"/>
</dbReference>
<feature type="transmembrane region" description="Helical" evidence="16">
    <location>
        <begin position="755"/>
        <end position="779"/>
    </location>
</feature>
<feature type="domain" description="EGF-like" evidence="18">
    <location>
        <begin position="82"/>
        <end position="120"/>
    </location>
</feature>
<dbReference type="PRINTS" id="PR00249">
    <property type="entry name" value="GPCRSECRETIN"/>
</dbReference>
<evidence type="ECO:0000256" key="17">
    <source>
        <dbReference type="SAM" id="SignalP"/>
    </source>
</evidence>
<feature type="signal peptide" evidence="17">
    <location>
        <begin position="1"/>
        <end position="19"/>
    </location>
</feature>
<evidence type="ECO:0000256" key="13">
    <source>
        <dbReference type="ARBA" id="ARBA00023224"/>
    </source>
</evidence>
<dbReference type="FunFam" id="2.60.220.50:FF:000041">
    <property type="entry name" value="Adhesion G protein-coupled receptor E5b, duplicate 3"/>
    <property type="match status" value="1"/>
</dbReference>
<dbReference type="FunFam" id="1.20.1070.10:FF:000136">
    <property type="entry name" value="Adhesion G protein-coupled receptor E5"/>
    <property type="match status" value="1"/>
</dbReference>
<dbReference type="PROSITE" id="PS50221">
    <property type="entry name" value="GAIN_B"/>
    <property type="match status" value="1"/>
</dbReference>
<evidence type="ECO:0000256" key="9">
    <source>
        <dbReference type="ARBA" id="ARBA00023136"/>
    </source>
</evidence>
<dbReference type="SUPFAM" id="SSF57196">
    <property type="entry name" value="EGF/Laminin"/>
    <property type="match status" value="3"/>
</dbReference>
<feature type="domain" description="GAIN-B" evidence="19">
    <location>
        <begin position="388"/>
        <end position="563"/>
    </location>
</feature>
<evidence type="ECO:0000259" key="20">
    <source>
        <dbReference type="PROSITE" id="PS50261"/>
    </source>
</evidence>
<keyword evidence="10" id="KW-1015">Disulfide bond</keyword>
<dbReference type="PRINTS" id="PR01128">
    <property type="entry name" value="EMR1HORMONER"/>
</dbReference>
<dbReference type="PROSITE" id="PS50261">
    <property type="entry name" value="G_PROTEIN_RECEP_F2_4"/>
    <property type="match status" value="1"/>
</dbReference>
<sequence length="855" mass="95254">MELKCTLILFGLFLLCCESRDCDEGFMKINRTCVDEDECETQSPCGDNAQCINIPGSYYCTCDKGFYSDTPNFTATTGQCVDINECIEKTPVCSDDEVCVNTFGSYNCTCPKGYRESRRTDSACEDINECADPDVCGTNADCYNYPGGYSCKCHQGYSNYGNGQSKCEDIDECKDPDVCGTNANCYNYEGSYSCTCHQGYSNYGNNQSKCIDINECKHPDVCGTNATCYNHPGGYSCKCHQGYSNYGNNQSKCIDINECKDPDVCGTNATCYNHPGGYSCKCHQGYSNYGNNQSKCIEMNCDQFKPEPDTGHTLEKLKNLMSLLKNSCETLNDPQAEQFTGEMLLENLFNSTDDLLSDGNIASGEMLSQFLDAVENSMRLIGPQLKEPVTRMETHNTVAEVAVRRSQTPPTGSVTLSTDSALFNTSWETVVGKSYPGFAFVALVSYKDLNSSSDQFHKISRTSQEQESREGEITYQLNSKVVTAVVSNPETKQLSEPVMLIFTHTEERVESGGVAYSCVFWNEAEGAWSGRGCERAWSNSTHTGCSCSHLSSFAVLMALYPLQDTFELVLITRVGLVLSLVCLFLCILTFRFCRSIQGTRNSIHLHLSVCLFIADLVFLCGISSTHNRIACAIVAGLLHYFFLSAFCWMLLEGVQLYRMVVLVFHTTIKHLYMYAVGYGVPLVIVTVSAIAYPQGYGTDQHCWLSLDHYFILSFFIPVCIIIILNCFVFIITVWKLAKKFSNLNPDLSKLKQIRSFTVTAVAQLCVLGGTWVFGFFLFQEKGTEVMLYLFVIFNSLQGALIFIMHCLLSKTVRTEYYNLFGQMCPQKKKGEYSTSQSNSTRKPLRSDGSTAESQM</sequence>
<dbReference type="GO" id="GO:0005509">
    <property type="term" value="F:calcium ion binding"/>
    <property type="evidence" value="ECO:0007669"/>
    <property type="project" value="InterPro"/>
</dbReference>
<dbReference type="SMART" id="SM00179">
    <property type="entry name" value="EGF_CA"/>
    <property type="match status" value="6"/>
</dbReference>
<accession>A0AAW2BAM8</accession>
<feature type="transmembrane region" description="Helical" evidence="16">
    <location>
        <begin position="632"/>
        <end position="651"/>
    </location>
</feature>
<comment type="caution">
    <text evidence="21">The sequence shown here is derived from an EMBL/GenBank/DDBJ whole genome shotgun (WGS) entry which is preliminary data.</text>
</comment>
<dbReference type="InterPro" id="IPR000742">
    <property type="entry name" value="EGF"/>
</dbReference>
<evidence type="ECO:0000259" key="19">
    <source>
        <dbReference type="PROSITE" id="PS50221"/>
    </source>
</evidence>
<dbReference type="PROSITE" id="PS00010">
    <property type="entry name" value="ASX_HYDROXYL"/>
    <property type="match status" value="6"/>
</dbReference>
<evidence type="ECO:0000256" key="8">
    <source>
        <dbReference type="ARBA" id="ARBA00023040"/>
    </source>
</evidence>
<feature type="domain" description="EGF-like" evidence="18">
    <location>
        <begin position="212"/>
        <end position="254"/>
    </location>
</feature>
<dbReference type="InterPro" id="IPR046338">
    <property type="entry name" value="GAIN_dom_sf"/>
</dbReference>
<dbReference type="PROSITE" id="PS50026">
    <property type="entry name" value="EGF_3"/>
    <property type="match status" value="6"/>
</dbReference>
<evidence type="ECO:0000256" key="10">
    <source>
        <dbReference type="ARBA" id="ARBA00023157"/>
    </source>
</evidence>
<feature type="compositionally biased region" description="Polar residues" evidence="15">
    <location>
        <begin position="832"/>
        <end position="855"/>
    </location>
</feature>
<dbReference type="PROSITE" id="PS01187">
    <property type="entry name" value="EGF_CA"/>
    <property type="match status" value="2"/>
</dbReference>
<dbReference type="GO" id="GO:0030855">
    <property type="term" value="P:epithelial cell differentiation"/>
    <property type="evidence" value="ECO:0007669"/>
    <property type="project" value="UniProtKB-ARBA"/>
</dbReference>
<evidence type="ECO:0000256" key="6">
    <source>
        <dbReference type="ARBA" id="ARBA00022737"/>
    </source>
</evidence>
<dbReference type="InterPro" id="IPR000152">
    <property type="entry name" value="EGF-type_Asp/Asn_hydroxyl_site"/>
</dbReference>
<dbReference type="InterPro" id="IPR001740">
    <property type="entry name" value="GPCR_2_EMR1-like_rcpt"/>
</dbReference>
<dbReference type="Pfam" id="PF00002">
    <property type="entry name" value="7tm_2"/>
    <property type="match status" value="1"/>
</dbReference>
<feature type="transmembrane region" description="Helical" evidence="16">
    <location>
        <begin position="570"/>
        <end position="593"/>
    </location>
</feature>
<dbReference type="InterPro" id="IPR018097">
    <property type="entry name" value="EGF_Ca-bd_CS"/>
</dbReference>
<evidence type="ECO:0000256" key="16">
    <source>
        <dbReference type="SAM" id="Phobius"/>
    </source>
</evidence>
<feature type="domain" description="EGF-like" evidence="18">
    <location>
        <begin position="169"/>
        <end position="211"/>
    </location>
</feature>
<organism evidence="21 22">
    <name type="scientific">Culter alburnus</name>
    <name type="common">Topmouth culter</name>
    <dbReference type="NCBI Taxonomy" id="194366"/>
    <lineage>
        <taxon>Eukaryota</taxon>
        <taxon>Metazoa</taxon>
        <taxon>Chordata</taxon>
        <taxon>Craniata</taxon>
        <taxon>Vertebrata</taxon>
        <taxon>Euteleostomi</taxon>
        <taxon>Actinopterygii</taxon>
        <taxon>Neopterygii</taxon>
        <taxon>Teleostei</taxon>
        <taxon>Ostariophysi</taxon>
        <taxon>Cypriniformes</taxon>
        <taxon>Xenocyprididae</taxon>
        <taxon>Xenocypridinae</taxon>
        <taxon>Culter</taxon>
    </lineage>
</organism>
<keyword evidence="6" id="KW-0677">Repeat</keyword>
<feature type="chain" id="PRO_5043979875" description="CD97 antigen-like" evidence="17">
    <location>
        <begin position="20"/>
        <end position="855"/>
    </location>
</feature>
<keyword evidence="5 17" id="KW-0732">Signal</keyword>
<evidence type="ECO:0000256" key="3">
    <source>
        <dbReference type="ARBA" id="ARBA00022536"/>
    </source>
</evidence>
<dbReference type="CDD" id="cd00054">
    <property type="entry name" value="EGF_CA"/>
    <property type="match status" value="6"/>
</dbReference>
<keyword evidence="12" id="KW-0325">Glycoprotein</keyword>
<dbReference type="PANTHER" id="PTHR12011">
    <property type="entry name" value="ADHESION G-PROTEIN COUPLED RECEPTOR"/>
    <property type="match status" value="1"/>
</dbReference>
<evidence type="ECO:0000256" key="1">
    <source>
        <dbReference type="ARBA" id="ARBA00004651"/>
    </source>
</evidence>
<dbReference type="InterPro" id="IPR001881">
    <property type="entry name" value="EGF-like_Ca-bd_dom"/>
</dbReference>
<dbReference type="Gene3D" id="1.20.1070.10">
    <property type="entry name" value="Rhodopsin 7-helix transmembrane proteins"/>
    <property type="match status" value="1"/>
</dbReference>
<dbReference type="PANTHER" id="PTHR12011:SF433">
    <property type="entry name" value="ADHESION G PROTEIN-COUPLED RECEPTOR E1-LIKE-RELATED"/>
    <property type="match status" value="1"/>
</dbReference>
<feature type="transmembrane region" description="Helical" evidence="16">
    <location>
        <begin position="605"/>
        <end position="626"/>
    </location>
</feature>
<evidence type="ECO:0000256" key="12">
    <source>
        <dbReference type="ARBA" id="ARBA00023180"/>
    </source>
</evidence>
<feature type="domain" description="EGF-like" evidence="18">
    <location>
        <begin position="255"/>
        <end position="297"/>
    </location>
</feature>
<reference evidence="21 22" key="1">
    <citation type="submission" date="2024-05" db="EMBL/GenBank/DDBJ databases">
        <title>A high-quality chromosomal-level genome assembly of Topmouth culter (Culter alburnus).</title>
        <authorList>
            <person name="Zhao H."/>
        </authorList>
    </citation>
    <scope>NUCLEOTIDE SEQUENCE [LARGE SCALE GENOMIC DNA]</scope>
    <source>
        <strain evidence="21">CATC2023</strain>
        <tissue evidence="21">Muscle</tissue>
    </source>
</reference>
<gene>
    <name evidence="21" type="ORF">ABG768_001323</name>
</gene>
<evidence type="ECO:0000259" key="18">
    <source>
        <dbReference type="PROSITE" id="PS50026"/>
    </source>
</evidence>
<evidence type="ECO:0000256" key="11">
    <source>
        <dbReference type="ARBA" id="ARBA00023170"/>
    </source>
</evidence>